<dbReference type="PANTHER" id="PTHR32308">
    <property type="entry name" value="LYASE BETA SUBUNIT, PUTATIVE (AFU_ORTHOLOGUE AFUA_4G13030)-RELATED"/>
    <property type="match status" value="1"/>
</dbReference>
<evidence type="ECO:0000256" key="1">
    <source>
        <dbReference type="ARBA" id="ARBA00001946"/>
    </source>
</evidence>
<feature type="binding site" evidence="4">
    <location>
        <position position="200"/>
    </location>
    <ligand>
        <name>Mg(2+)</name>
        <dbReference type="ChEBI" id="CHEBI:18420"/>
    </ligand>
</feature>
<keyword evidence="2 4" id="KW-0479">Metal-binding</keyword>
<dbReference type="GO" id="GO:0000287">
    <property type="term" value="F:magnesium ion binding"/>
    <property type="evidence" value="ECO:0007669"/>
    <property type="project" value="TreeGrafter"/>
</dbReference>
<organism evidence="5 6">
    <name type="scientific">Motilibacter peucedani</name>
    <dbReference type="NCBI Taxonomy" id="598650"/>
    <lineage>
        <taxon>Bacteria</taxon>
        <taxon>Bacillati</taxon>
        <taxon>Actinomycetota</taxon>
        <taxon>Actinomycetes</taxon>
        <taxon>Motilibacterales</taxon>
        <taxon>Motilibacteraceae</taxon>
        <taxon>Motilibacter</taxon>
    </lineage>
</organism>
<dbReference type="InterPro" id="IPR011206">
    <property type="entry name" value="Citrate_lyase_beta/mcl1/mcl2"/>
</dbReference>
<evidence type="ECO:0000256" key="3">
    <source>
        <dbReference type="ARBA" id="ARBA00022842"/>
    </source>
</evidence>
<dbReference type="OrthoDB" id="348111at2"/>
<dbReference type="PANTHER" id="PTHR32308:SF10">
    <property type="entry name" value="CITRATE LYASE SUBUNIT BETA"/>
    <property type="match status" value="1"/>
</dbReference>
<protein>
    <submittedName>
        <fullName evidence="5">Citrate lyase beta subunit</fullName>
    </submittedName>
</protein>
<dbReference type="GO" id="GO:0006107">
    <property type="term" value="P:oxaloacetate metabolic process"/>
    <property type="evidence" value="ECO:0007669"/>
    <property type="project" value="TreeGrafter"/>
</dbReference>
<dbReference type="RefSeq" id="WP_121194138.1">
    <property type="nucleotide sequence ID" value="NZ_RBWV01000013.1"/>
</dbReference>
<dbReference type="InterPro" id="IPR015813">
    <property type="entry name" value="Pyrv/PenolPyrv_kinase-like_dom"/>
</dbReference>
<dbReference type="Proteomes" id="UP000281955">
    <property type="component" value="Unassembled WGS sequence"/>
</dbReference>
<name>A0A420XMX8_9ACTN</name>
<dbReference type="SUPFAM" id="SSF51621">
    <property type="entry name" value="Phosphoenolpyruvate/pyruvate domain"/>
    <property type="match status" value="1"/>
</dbReference>
<dbReference type="EMBL" id="RBWV01000013">
    <property type="protein sequence ID" value="RKS72622.1"/>
    <property type="molecule type" value="Genomic_DNA"/>
</dbReference>
<evidence type="ECO:0000313" key="5">
    <source>
        <dbReference type="EMBL" id="RKS72622.1"/>
    </source>
</evidence>
<evidence type="ECO:0000256" key="2">
    <source>
        <dbReference type="ARBA" id="ARBA00022723"/>
    </source>
</evidence>
<keyword evidence="3 4" id="KW-0460">Magnesium</keyword>
<comment type="cofactor">
    <cofactor evidence="1">
        <name>Mg(2+)</name>
        <dbReference type="ChEBI" id="CHEBI:18420"/>
    </cofactor>
</comment>
<accession>A0A420XMX8</accession>
<comment type="caution">
    <text evidence="5">The sequence shown here is derived from an EMBL/GenBank/DDBJ whole genome shotgun (WGS) entry which is preliminary data.</text>
</comment>
<proteinExistence type="predicted"/>
<dbReference type="InterPro" id="IPR039480">
    <property type="entry name" value="C-C_Bond_Lyase-like"/>
</dbReference>
<sequence>MRHFAFLDEQQREQLFHVQPAEFDRSSDPALLAVALGATLYAPADRPHLCDDILRRAALGVRSMVVCLEDAVADADVETAQAHAVAELRRLRAEHETEAPLLFVRVRRAGQIPEIVAGLGEHAGILSGFVLPKFTEDSGAYLDAVAEARAATGLRLMAMPVIESPEVVHRETRADALTAIARLLDKHRDDVLAVRIGATDLCSAFGIRRDRELTIYDVLPVASAIADIVNVLGRTDGSGFVITGPVWEYFSPSERMFRPLLRQTPFVEHDARALRQELVTRDVDGLIRELVLDRASGLTGKTVIHPSHVSAVHALSVVSHEEWSDASDVLGTSARGGVAASGYGNKMNESKPHTSWALRTVRRAEAFGVSAPGVSFIDLLAAQAAAA</sequence>
<evidence type="ECO:0000313" key="6">
    <source>
        <dbReference type="Proteomes" id="UP000281955"/>
    </source>
</evidence>
<dbReference type="InParanoid" id="A0A420XMX8"/>
<dbReference type="GO" id="GO:0016829">
    <property type="term" value="F:lyase activity"/>
    <property type="evidence" value="ECO:0007669"/>
    <property type="project" value="UniProtKB-KW"/>
</dbReference>
<dbReference type="Gene3D" id="3.20.20.60">
    <property type="entry name" value="Phosphoenolpyruvate-binding domains"/>
    <property type="match status" value="2"/>
</dbReference>
<keyword evidence="6" id="KW-1185">Reference proteome</keyword>
<keyword evidence="5" id="KW-0456">Lyase</keyword>
<dbReference type="Pfam" id="PF15617">
    <property type="entry name" value="C-C_Bond_Lyase"/>
    <property type="match status" value="1"/>
</dbReference>
<dbReference type="AlphaFoldDB" id="A0A420XMX8"/>
<evidence type="ECO:0000256" key="4">
    <source>
        <dbReference type="PIRSR" id="PIRSR015582-2"/>
    </source>
</evidence>
<dbReference type="InterPro" id="IPR040442">
    <property type="entry name" value="Pyrv_kinase-like_dom_sf"/>
</dbReference>
<dbReference type="PIRSF" id="PIRSF015582">
    <property type="entry name" value="Cit_lyase_B"/>
    <property type="match status" value="1"/>
</dbReference>
<gene>
    <name evidence="5" type="ORF">CLV35_2869</name>
</gene>
<reference evidence="5 6" key="1">
    <citation type="submission" date="2018-10" db="EMBL/GenBank/DDBJ databases">
        <title>Genomic Encyclopedia of Archaeal and Bacterial Type Strains, Phase II (KMG-II): from individual species to whole genera.</title>
        <authorList>
            <person name="Goeker M."/>
        </authorList>
    </citation>
    <scope>NUCLEOTIDE SEQUENCE [LARGE SCALE GENOMIC DNA]</scope>
    <source>
        <strain evidence="5 6">RP-AC37</strain>
    </source>
</reference>